<gene>
    <name evidence="2" type="ORF">ERS008207_00331</name>
</gene>
<keyword evidence="1" id="KW-1133">Transmembrane helix</keyword>
<keyword evidence="1" id="KW-0472">Membrane</keyword>
<name>A0A655BP01_SALET</name>
<keyword evidence="1" id="KW-0812">Transmembrane</keyword>
<reference evidence="2 3" key="1">
    <citation type="submission" date="2015-03" db="EMBL/GenBank/DDBJ databases">
        <authorList>
            <consortium name="Pathogen Informatics"/>
        </authorList>
    </citation>
    <scope>NUCLEOTIDE SEQUENCE [LARGE SCALE GENOMIC DNA]</scope>
    <source>
        <strain evidence="2 3">D4891</strain>
    </source>
</reference>
<evidence type="ECO:0000256" key="1">
    <source>
        <dbReference type="SAM" id="Phobius"/>
    </source>
</evidence>
<sequence>MLQKTLHRPPAGEQYQHTMMFFALQLLTKIGCHFGNMLLFVINGGFVAHLRNHQFPLFHMIKRRIQRHKAVAGFFF</sequence>
<accession>A0A655BP01</accession>
<protein>
    <submittedName>
        <fullName evidence="2">Uncharacterized protein</fullName>
    </submittedName>
</protein>
<feature type="transmembrane region" description="Helical" evidence="1">
    <location>
        <begin position="20"/>
        <end position="42"/>
    </location>
</feature>
<proteinExistence type="predicted"/>
<evidence type="ECO:0000313" key="3">
    <source>
        <dbReference type="Proteomes" id="UP000042394"/>
    </source>
</evidence>
<dbReference type="EMBL" id="CQPD01000002">
    <property type="protein sequence ID" value="CNT62004.1"/>
    <property type="molecule type" value="Genomic_DNA"/>
</dbReference>
<dbReference type="Proteomes" id="UP000042394">
    <property type="component" value="Unassembled WGS sequence"/>
</dbReference>
<organism evidence="2 3">
    <name type="scientific">Salmonella enterica subsp. enterica serovar Bovismorbificans</name>
    <dbReference type="NCBI Taxonomy" id="58097"/>
    <lineage>
        <taxon>Bacteria</taxon>
        <taxon>Pseudomonadati</taxon>
        <taxon>Pseudomonadota</taxon>
        <taxon>Gammaproteobacteria</taxon>
        <taxon>Enterobacterales</taxon>
        <taxon>Enterobacteriaceae</taxon>
        <taxon>Salmonella</taxon>
    </lineage>
</organism>
<dbReference type="AlphaFoldDB" id="A0A655BP01"/>
<evidence type="ECO:0000313" key="2">
    <source>
        <dbReference type="EMBL" id="CNT62004.1"/>
    </source>
</evidence>